<dbReference type="PANTHER" id="PTHR13808:SF1">
    <property type="entry name" value="HISTONE ACETYLTRANSFERASE"/>
    <property type="match status" value="1"/>
</dbReference>
<dbReference type="GO" id="GO:0045944">
    <property type="term" value="P:positive regulation of transcription by RNA polymerase II"/>
    <property type="evidence" value="ECO:0007669"/>
    <property type="project" value="TreeGrafter"/>
</dbReference>
<dbReference type="SMART" id="SM00291">
    <property type="entry name" value="ZnF_ZZ"/>
    <property type="match status" value="1"/>
</dbReference>
<evidence type="ECO:0000256" key="2">
    <source>
        <dbReference type="ARBA" id="ARBA00013184"/>
    </source>
</evidence>
<proteinExistence type="predicted"/>
<comment type="catalytic activity">
    <reaction evidence="11">
        <text>L-lysyl-[protein] + acetyl-CoA = N(6)-acetyl-L-lysyl-[protein] + CoA + H(+)</text>
        <dbReference type="Rhea" id="RHEA:45948"/>
        <dbReference type="Rhea" id="RHEA-COMP:9752"/>
        <dbReference type="Rhea" id="RHEA-COMP:10731"/>
        <dbReference type="ChEBI" id="CHEBI:15378"/>
        <dbReference type="ChEBI" id="CHEBI:29969"/>
        <dbReference type="ChEBI" id="CHEBI:57287"/>
        <dbReference type="ChEBI" id="CHEBI:57288"/>
        <dbReference type="ChEBI" id="CHEBI:61930"/>
        <dbReference type="EC" id="2.3.1.48"/>
    </reaction>
</comment>
<accession>A0A6J1RN95</accession>
<dbReference type="GO" id="GO:0005634">
    <property type="term" value="C:nucleus"/>
    <property type="evidence" value="ECO:0007669"/>
    <property type="project" value="UniProtKB-SubCell"/>
</dbReference>
<evidence type="ECO:0000256" key="6">
    <source>
        <dbReference type="ARBA" id="ARBA00022833"/>
    </source>
</evidence>
<keyword evidence="7" id="KW-0156">Chromatin regulator</keyword>
<dbReference type="EC" id="2.3.1.48" evidence="2"/>
<evidence type="ECO:0000313" key="15">
    <source>
        <dbReference type="Proteomes" id="UP000504618"/>
    </source>
</evidence>
<dbReference type="PANTHER" id="PTHR13808">
    <property type="entry name" value="CBP/P300-RELATED"/>
    <property type="match status" value="1"/>
</dbReference>
<evidence type="ECO:0000256" key="7">
    <source>
        <dbReference type="ARBA" id="ARBA00022853"/>
    </source>
</evidence>
<keyword evidence="5 12" id="KW-0863">Zinc-finger</keyword>
<evidence type="ECO:0000313" key="16">
    <source>
        <dbReference type="RefSeq" id="XP_024894155.1"/>
    </source>
</evidence>
<dbReference type="PROSITE" id="PS50135">
    <property type="entry name" value="ZF_ZZ_2"/>
    <property type="match status" value="1"/>
</dbReference>
<evidence type="ECO:0000256" key="3">
    <source>
        <dbReference type="ARBA" id="ARBA00022679"/>
    </source>
</evidence>
<dbReference type="CDD" id="cd02337">
    <property type="entry name" value="ZZ_CBP"/>
    <property type="match status" value="1"/>
</dbReference>
<gene>
    <name evidence="16" type="primary">LOC112468954</name>
</gene>
<dbReference type="InterPro" id="IPR043145">
    <property type="entry name" value="Znf_ZZ_sf"/>
</dbReference>
<feature type="domain" description="ZZ-type" evidence="14">
    <location>
        <begin position="1"/>
        <end position="48"/>
    </location>
</feature>
<evidence type="ECO:0000256" key="10">
    <source>
        <dbReference type="ARBA" id="ARBA00023242"/>
    </source>
</evidence>
<dbReference type="InterPro" id="IPR013178">
    <property type="entry name" value="Histone_AcTrfase_Rtt109/CBP"/>
</dbReference>
<dbReference type="GO" id="GO:0031490">
    <property type="term" value="F:chromatin DNA binding"/>
    <property type="evidence" value="ECO:0007669"/>
    <property type="project" value="TreeGrafter"/>
</dbReference>
<dbReference type="SUPFAM" id="SSF57850">
    <property type="entry name" value="RING/U-box"/>
    <property type="match status" value="1"/>
</dbReference>
<evidence type="ECO:0000259" key="14">
    <source>
        <dbReference type="PROSITE" id="PS50135"/>
    </source>
</evidence>
<keyword evidence="3" id="KW-0808">Transferase</keyword>
<dbReference type="InterPro" id="IPR000433">
    <property type="entry name" value="Znf_ZZ"/>
</dbReference>
<keyword evidence="6" id="KW-0862">Zinc</keyword>
<comment type="subcellular location">
    <subcellularLocation>
        <location evidence="1">Nucleus</location>
    </subcellularLocation>
</comment>
<evidence type="ECO:0000256" key="11">
    <source>
        <dbReference type="ARBA" id="ARBA00048017"/>
    </source>
</evidence>
<evidence type="ECO:0000256" key="4">
    <source>
        <dbReference type="ARBA" id="ARBA00022723"/>
    </source>
</evidence>
<reference evidence="16" key="1">
    <citation type="submission" date="2025-08" db="UniProtKB">
        <authorList>
            <consortium name="RefSeq"/>
        </authorList>
    </citation>
    <scope>IDENTIFICATION</scope>
    <source>
        <tissue evidence="16">Whole body</tissue>
    </source>
</reference>
<keyword evidence="15" id="KW-1185">Reference proteome</keyword>
<dbReference type="GO" id="GO:0005667">
    <property type="term" value="C:transcription regulator complex"/>
    <property type="evidence" value="ECO:0007669"/>
    <property type="project" value="TreeGrafter"/>
</dbReference>
<dbReference type="GO" id="GO:0008270">
    <property type="term" value="F:zinc ion binding"/>
    <property type="evidence" value="ECO:0007669"/>
    <property type="project" value="UniProtKB-KW"/>
</dbReference>
<evidence type="ECO:0000256" key="1">
    <source>
        <dbReference type="ARBA" id="ARBA00004123"/>
    </source>
</evidence>
<dbReference type="PROSITE" id="PS01357">
    <property type="entry name" value="ZF_ZZ_1"/>
    <property type="match status" value="1"/>
</dbReference>
<sequence length="90" mass="10145">MPYTCNNCKSHVETRYHCTVCDDFDLCVNCKDKDGHPHPMEKLGFALDNGSPPADAEQTNPQEPRELRIGGKERWIQDSIIGACLPVQRC</sequence>
<evidence type="ECO:0000256" key="5">
    <source>
        <dbReference type="ARBA" id="ARBA00022771"/>
    </source>
</evidence>
<dbReference type="Gene3D" id="3.30.60.90">
    <property type="match status" value="1"/>
</dbReference>
<evidence type="ECO:0000256" key="12">
    <source>
        <dbReference type="PROSITE-ProRule" id="PRU00228"/>
    </source>
</evidence>
<name>A0A6J1RN95_9HYME</name>
<dbReference type="RefSeq" id="XP_024894155.1">
    <property type="nucleotide sequence ID" value="XM_025038387.1"/>
</dbReference>
<dbReference type="GO" id="GO:0000123">
    <property type="term" value="C:histone acetyltransferase complex"/>
    <property type="evidence" value="ECO:0007669"/>
    <property type="project" value="TreeGrafter"/>
</dbReference>
<dbReference type="OrthoDB" id="899at2759"/>
<protein>
    <recommendedName>
        <fullName evidence="2">histone acetyltransferase</fullName>
        <ecNumber evidence="2">2.3.1.48</ecNumber>
    </recommendedName>
</protein>
<dbReference type="GO" id="GO:0003713">
    <property type="term" value="F:transcription coactivator activity"/>
    <property type="evidence" value="ECO:0007669"/>
    <property type="project" value="TreeGrafter"/>
</dbReference>
<dbReference type="GO" id="GO:0004402">
    <property type="term" value="F:histone acetyltransferase activity"/>
    <property type="evidence" value="ECO:0007669"/>
    <property type="project" value="InterPro"/>
</dbReference>
<keyword evidence="4" id="KW-0479">Metal-binding</keyword>
<feature type="region of interest" description="Disordered" evidence="13">
    <location>
        <begin position="41"/>
        <end position="63"/>
    </location>
</feature>
<dbReference type="Proteomes" id="UP000504618">
    <property type="component" value="Unplaced"/>
</dbReference>
<organism evidence="15 16">
    <name type="scientific">Temnothorax curvispinosus</name>
    <dbReference type="NCBI Taxonomy" id="300111"/>
    <lineage>
        <taxon>Eukaryota</taxon>
        <taxon>Metazoa</taxon>
        <taxon>Ecdysozoa</taxon>
        <taxon>Arthropoda</taxon>
        <taxon>Hexapoda</taxon>
        <taxon>Insecta</taxon>
        <taxon>Pterygota</taxon>
        <taxon>Neoptera</taxon>
        <taxon>Endopterygota</taxon>
        <taxon>Hymenoptera</taxon>
        <taxon>Apocrita</taxon>
        <taxon>Aculeata</taxon>
        <taxon>Formicoidea</taxon>
        <taxon>Formicidae</taxon>
        <taxon>Myrmicinae</taxon>
        <taxon>Temnothorax</taxon>
    </lineage>
</organism>
<evidence type="ECO:0000256" key="8">
    <source>
        <dbReference type="ARBA" id="ARBA00023015"/>
    </source>
</evidence>
<dbReference type="Pfam" id="PF00569">
    <property type="entry name" value="ZZ"/>
    <property type="match status" value="1"/>
</dbReference>
<dbReference type="FunFam" id="3.30.60.90:FF:000003">
    <property type="entry name" value="E1A binding protein p300"/>
    <property type="match status" value="1"/>
</dbReference>
<keyword evidence="8" id="KW-0805">Transcription regulation</keyword>
<keyword evidence="9" id="KW-0804">Transcription</keyword>
<evidence type="ECO:0000256" key="13">
    <source>
        <dbReference type="SAM" id="MobiDB-lite"/>
    </source>
</evidence>
<keyword evidence="10" id="KW-0539">Nucleus</keyword>
<dbReference type="AlphaFoldDB" id="A0A6J1RN95"/>
<dbReference type="GeneID" id="112468954"/>
<evidence type="ECO:0000256" key="9">
    <source>
        <dbReference type="ARBA" id="ARBA00023163"/>
    </source>
</evidence>